<evidence type="ECO:0000313" key="2">
    <source>
        <dbReference type="EMBL" id="VFK38841.1"/>
    </source>
</evidence>
<protein>
    <submittedName>
        <fullName evidence="2">Uncharacterized protein</fullName>
    </submittedName>
</protein>
<sequence>MAISISMVRIFIKFIFPIHVRIMDNCLKRLRAFAEDNPAYQHAIRNIRRDLRAKDNPHGNIGPARARALADACADTTLPLPDVIAEYQTIKRPDLAEPIPRPDAPLRRVMSLTCFVTYHYSKQRYVREASSDTESSLDKFVNKLKRDLEPLLEQNKSKEYKLNDFHGSTGKPEQPTWWSFREDGNRTTTNNGKRYLRELALSELEIKKAMKDGMAIEVIVPEEIIRKPLYKPCALDSFKEETLFRPDLSDASFGRTAPFDPNLAGHPELISESFPYKEMGVGGIKEEDIRLTVRPISITKTDIDHSENTP</sequence>
<evidence type="ECO:0000256" key="1">
    <source>
        <dbReference type="SAM" id="MobiDB-lite"/>
    </source>
</evidence>
<dbReference type="AlphaFoldDB" id="A0A450YBB5"/>
<name>A0A450YBB5_9GAMM</name>
<accession>A0A450YBB5</accession>
<evidence type="ECO:0000313" key="3">
    <source>
        <dbReference type="EMBL" id="VFK43607.1"/>
    </source>
</evidence>
<dbReference type="EMBL" id="CAADFU010000027">
    <property type="protein sequence ID" value="VFK43607.1"/>
    <property type="molecule type" value="Genomic_DNA"/>
</dbReference>
<reference evidence="2" key="1">
    <citation type="submission" date="2019-02" db="EMBL/GenBank/DDBJ databases">
        <authorList>
            <person name="Gruber-Vodicka R. H."/>
            <person name="Seah K. B. B."/>
        </authorList>
    </citation>
    <scope>NUCLEOTIDE SEQUENCE</scope>
    <source>
        <strain evidence="3">BECK_S1320</strain>
        <strain evidence="2">BECK_S1321</strain>
    </source>
</reference>
<proteinExistence type="predicted"/>
<organism evidence="2">
    <name type="scientific">Candidatus Kentrum sp. SD</name>
    <dbReference type="NCBI Taxonomy" id="2126332"/>
    <lineage>
        <taxon>Bacteria</taxon>
        <taxon>Pseudomonadati</taxon>
        <taxon>Pseudomonadota</taxon>
        <taxon>Gammaproteobacteria</taxon>
        <taxon>Candidatus Kentrum</taxon>
    </lineage>
</organism>
<gene>
    <name evidence="3" type="ORF">BECKSD772E_GA0070983_102726</name>
    <name evidence="2" type="ORF">BECKSD772F_GA0070984_102826</name>
</gene>
<feature type="region of interest" description="Disordered" evidence="1">
    <location>
        <begin position="162"/>
        <end position="184"/>
    </location>
</feature>
<dbReference type="EMBL" id="CAADFR010000028">
    <property type="protein sequence ID" value="VFK38841.1"/>
    <property type="molecule type" value="Genomic_DNA"/>
</dbReference>